<dbReference type="InterPro" id="IPR004107">
    <property type="entry name" value="Integrase_SAM-like_N"/>
</dbReference>
<keyword evidence="4 10" id="KW-0132">Cell division</keyword>
<evidence type="ECO:0000259" key="12">
    <source>
        <dbReference type="PROSITE" id="PS51900"/>
    </source>
</evidence>
<feature type="active site" evidence="10">
    <location>
        <position position="268"/>
    </location>
</feature>
<keyword evidence="5 10" id="KW-0159">Chromosome partition</keyword>
<dbReference type="Pfam" id="PF02899">
    <property type="entry name" value="Phage_int_SAM_1"/>
    <property type="match status" value="1"/>
</dbReference>
<comment type="similarity">
    <text evidence="10">Belongs to the 'phage' integrase family. XerC subfamily.</text>
</comment>
<organism evidence="13 14">
    <name type="scientific">Cohnella xylanilytica</name>
    <dbReference type="NCBI Taxonomy" id="557555"/>
    <lineage>
        <taxon>Bacteria</taxon>
        <taxon>Bacillati</taxon>
        <taxon>Bacillota</taxon>
        <taxon>Bacilli</taxon>
        <taxon>Bacillales</taxon>
        <taxon>Paenibacillaceae</taxon>
        <taxon>Cohnella</taxon>
    </lineage>
</organism>
<dbReference type="InterPro" id="IPR010998">
    <property type="entry name" value="Integrase_recombinase_N"/>
</dbReference>
<gene>
    <name evidence="13" type="primary">xerD</name>
    <name evidence="10" type="synonym">xerC</name>
    <name evidence="13" type="ORF">H7B90_32230</name>
</gene>
<dbReference type="HAMAP" id="MF_01808">
    <property type="entry name" value="Recomb_XerC_XerD"/>
    <property type="match status" value="1"/>
</dbReference>
<dbReference type="InterPro" id="IPR050090">
    <property type="entry name" value="Tyrosine_recombinase_XerCD"/>
</dbReference>
<dbReference type="InterPro" id="IPR044068">
    <property type="entry name" value="CB"/>
</dbReference>
<feature type="active site" evidence="10">
    <location>
        <position position="146"/>
    </location>
</feature>
<dbReference type="GO" id="GO:0005737">
    <property type="term" value="C:cytoplasm"/>
    <property type="evidence" value="ECO:0007669"/>
    <property type="project" value="UniProtKB-SubCell"/>
</dbReference>
<dbReference type="GO" id="GO:0006313">
    <property type="term" value="P:DNA transposition"/>
    <property type="evidence" value="ECO:0007669"/>
    <property type="project" value="UniProtKB-UniRule"/>
</dbReference>
<dbReference type="PANTHER" id="PTHR30349">
    <property type="entry name" value="PHAGE INTEGRASE-RELATED"/>
    <property type="match status" value="1"/>
</dbReference>
<dbReference type="GO" id="GO:0051301">
    <property type="term" value="P:cell division"/>
    <property type="evidence" value="ECO:0007669"/>
    <property type="project" value="UniProtKB-KW"/>
</dbReference>
<name>A0A841U5X0_9BACL</name>
<sequence length="300" mass="33844">MRDCLESFIDDLRERKRLASNSLEGYRRDLLDLIRALEEQGITEPGQVRPHHLSAYLHGLRAKARTNATVSRRLVSLRSFFNHLVSLGKIAANPALSLESPKVERKAPRILSEADVEKLLAAPRSDTPAGIRDRAMLEVLYASGLRVSELIALDVEDVRTDLGILSCRGPGGKERMVPIGFHCAEWMVRYIQESRPRFAREDKPDPALFLSHLGRRMTRQGFWKLIKQAAKEAGVDEDIAPHTLRHSFAAHLLAGGADLRSVQEMLGHADLSSTQIYQPPAEARIKEVYERAHPRSRRER</sequence>
<proteinExistence type="inferred from homology"/>
<dbReference type="GO" id="GO:0009037">
    <property type="term" value="F:tyrosine-based site-specific recombinase activity"/>
    <property type="evidence" value="ECO:0007669"/>
    <property type="project" value="UniProtKB-UniRule"/>
</dbReference>
<feature type="domain" description="Core-binding (CB)" evidence="12">
    <location>
        <begin position="1"/>
        <end position="85"/>
    </location>
</feature>
<evidence type="ECO:0000256" key="2">
    <source>
        <dbReference type="ARBA" id="ARBA00010450"/>
    </source>
</evidence>
<dbReference type="PANTHER" id="PTHR30349:SF81">
    <property type="entry name" value="TYROSINE RECOMBINASE XERC"/>
    <property type="match status" value="1"/>
</dbReference>
<evidence type="ECO:0000256" key="9">
    <source>
        <dbReference type="ARBA" id="ARBA00023306"/>
    </source>
</evidence>
<comment type="subunit">
    <text evidence="10">Forms a cyclic heterotetrameric complex composed of two molecules of XerC and two molecules of XerD.</text>
</comment>
<keyword evidence="7 10" id="KW-0238">DNA-binding</keyword>
<dbReference type="AlphaFoldDB" id="A0A841U5X0"/>
<dbReference type="Gene3D" id="1.10.443.10">
    <property type="entry name" value="Intergrase catalytic core"/>
    <property type="match status" value="1"/>
</dbReference>
<dbReference type="CDD" id="cd00798">
    <property type="entry name" value="INT_XerDC_C"/>
    <property type="match status" value="1"/>
</dbReference>
<evidence type="ECO:0000256" key="1">
    <source>
        <dbReference type="ARBA" id="ARBA00004496"/>
    </source>
</evidence>
<dbReference type="NCBIfam" id="NF001399">
    <property type="entry name" value="PRK00283.1"/>
    <property type="match status" value="1"/>
</dbReference>
<feature type="active site" evidence="10">
    <location>
        <position position="245"/>
    </location>
</feature>
<reference evidence="13 14" key="1">
    <citation type="submission" date="2020-08" db="EMBL/GenBank/DDBJ databases">
        <title>Cohnella phylogeny.</title>
        <authorList>
            <person name="Dunlap C."/>
        </authorList>
    </citation>
    <scope>NUCLEOTIDE SEQUENCE [LARGE SCALE GENOMIC DNA]</scope>
    <source>
        <strain evidence="13 14">DSM 25239</strain>
    </source>
</reference>
<evidence type="ECO:0000256" key="10">
    <source>
        <dbReference type="HAMAP-Rule" id="MF_01808"/>
    </source>
</evidence>
<evidence type="ECO:0000256" key="4">
    <source>
        <dbReference type="ARBA" id="ARBA00022618"/>
    </source>
</evidence>
<evidence type="ECO:0000256" key="5">
    <source>
        <dbReference type="ARBA" id="ARBA00022829"/>
    </source>
</evidence>
<comment type="caution">
    <text evidence="13">The sequence shown here is derived from an EMBL/GenBank/DDBJ whole genome shotgun (WGS) entry which is preliminary data.</text>
</comment>
<dbReference type="PROSITE" id="PS51900">
    <property type="entry name" value="CB"/>
    <property type="match status" value="1"/>
</dbReference>
<dbReference type="Proteomes" id="UP000553776">
    <property type="component" value="Unassembled WGS sequence"/>
</dbReference>
<dbReference type="InterPro" id="IPR011010">
    <property type="entry name" value="DNA_brk_join_enz"/>
</dbReference>
<comment type="function">
    <text evidence="10">Site-specific tyrosine recombinase, which acts by catalyzing the cutting and rejoining of the recombining DNA molecules. The XerC-XerD complex is essential to convert dimers of the bacterial chromosome into monomers to permit their segregation at cell division. It also contributes to the segregational stability of plasmids.</text>
</comment>
<evidence type="ECO:0000259" key="11">
    <source>
        <dbReference type="PROSITE" id="PS51898"/>
    </source>
</evidence>
<comment type="caution">
    <text evidence="10">Lacks conserved residue(s) required for the propagation of feature annotation.</text>
</comment>
<evidence type="ECO:0000313" key="13">
    <source>
        <dbReference type="EMBL" id="MBB6696067.1"/>
    </source>
</evidence>
<keyword evidence="3 10" id="KW-0963">Cytoplasm</keyword>
<dbReference type="RefSeq" id="WP_185140008.1">
    <property type="nucleotide sequence ID" value="NZ_BORM01000006.1"/>
</dbReference>
<evidence type="ECO:0000256" key="3">
    <source>
        <dbReference type="ARBA" id="ARBA00022490"/>
    </source>
</evidence>
<dbReference type="SUPFAM" id="SSF47823">
    <property type="entry name" value="lambda integrase-like, N-terminal domain"/>
    <property type="match status" value="1"/>
</dbReference>
<dbReference type="SUPFAM" id="SSF56349">
    <property type="entry name" value="DNA breaking-rejoining enzymes"/>
    <property type="match status" value="1"/>
</dbReference>
<keyword evidence="6 10" id="KW-0229">DNA integration</keyword>
<dbReference type="InterPro" id="IPR023009">
    <property type="entry name" value="Tyrosine_recombinase_XerC/XerD"/>
</dbReference>
<dbReference type="NCBIfam" id="TIGR02225">
    <property type="entry name" value="recomb_XerD"/>
    <property type="match status" value="1"/>
</dbReference>
<keyword evidence="9 10" id="KW-0131">Cell cycle</keyword>
<evidence type="ECO:0000256" key="8">
    <source>
        <dbReference type="ARBA" id="ARBA00023172"/>
    </source>
</evidence>
<dbReference type="Gene3D" id="1.10.150.130">
    <property type="match status" value="1"/>
</dbReference>
<evidence type="ECO:0000313" key="14">
    <source>
        <dbReference type="Proteomes" id="UP000553776"/>
    </source>
</evidence>
<dbReference type="GO" id="GO:0003677">
    <property type="term" value="F:DNA binding"/>
    <property type="evidence" value="ECO:0007669"/>
    <property type="project" value="UniProtKB-UniRule"/>
</dbReference>
<protein>
    <recommendedName>
        <fullName evidence="10">Tyrosine recombinase XerC</fullName>
    </recommendedName>
</protein>
<feature type="active site" evidence="10">
    <location>
        <position position="242"/>
    </location>
</feature>
<dbReference type="InterPro" id="IPR013762">
    <property type="entry name" value="Integrase-like_cat_sf"/>
</dbReference>
<dbReference type="InterPro" id="IPR002104">
    <property type="entry name" value="Integrase_catalytic"/>
</dbReference>
<dbReference type="Pfam" id="PF00589">
    <property type="entry name" value="Phage_integrase"/>
    <property type="match status" value="1"/>
</dbReference>
<evidence type="ECO:0000256" key="6">
    <source>
        <dbReference type="ARBA" id="ARBA00022908"/>
    </source>
</evidence>
<feature type="active site" description="O-(3'-phospho-DNA)-tyrosine intermediate" evidence="10">
    <location>
        <position position="277"/>
    </location>
</feature>
<feature type="domain" description="Tyr recombinase" evidence="11">
    <location>
        <begin position="106"/>
        <end position="290"/>
    </location>
</feature>
<evidence type="ECO:0000256" key="7">
    <source>
        <dbReference type="ARBA" id="ARBA00023125"/>
    </source>
</evidence>
<accession>A0A841U5X0</accession>
<dbReference type="InterPro" id="IPR011932">
    <property type="entry name" value="Recomb_XerD"/>
</dbReference>
<dbReference type="PROSITE" id="PS51898">
    <property type="entry name" value="TYR_RECOMBINASE"/>
    <property type="match status" value="1"/>
</dbReference>
<keyword evidence="8 10" id="KW-0233">DNA recombination</keyword>
<dbReference type="GO" id="GO:0007059">
    <property type="term" value="P:chromosome segregation"/>
    <property type="evidence" value="ECO:0007669"/>
    <property type="project" value="UniProtKB-UniRule"/>
</dbReference>
<comment type="subcellular location">
    <subcellularLocation>
        <location evidence="1 10">Cytoplasm</location>
    </subcellularLocation>
</comment>
<comment type="similarity">
    <text evidence="2">Belongs to the 'phage' integrase family. XerD subfamily.</text>
</comment>
<dbReference type="EMBL" id="JACJVR010000168">
    <property type="protein sequence ID" value="MBB6696067.1"/>
    <property type="molecule type" value="Genomic_DNA"/>
</dbReference>
<keyword evidence="14" id="KW-1185">Reference proteome</keyword>